<dbReference type="InterPro" id="IPR039422">
    <property type="entry name" value="MarR/SlyA-like"/>
</dbReference>
<dbReference type="PANTHER" id="PTHR33164">
    <property type="entry name" value="TRANSCRIPTIONAL REGULATOR, MARR FAMILY"/>
    <property type="match status" value="1"/>
</dbReference>
<evidence type="ECO:0000313" key="3">
    <source>
        <dbReference type="EMBL" id="GGU47878.1"/>
    </source>
</evidence>
<dbReference type="GO" id="GO:0006950">
    <property type="term" value="P:response to stress"/>
    <property type="evidence" value="ECO:0007669"/>
    <property type="project" value="TreeGrafter"/>
</dbReference>
<reference evidence="3" key="2">
    <citation type="submission" date="2020-09" db="EMBL/GenBank/DDBJ databases">
        <authorList>
            <person name="Sun Q."/>
            <person name="Ohkuma M."/>
        </authorList>
    </citation>
    <scope>NUCLEOTIDE SEQUENCE</scope>
    <source>
        <strain evidence="3">JCM 4391</strain>
    </source>
</reference>
<feature type="domain" description="HTH marR-type" evidence="2">
    <location>
        <begin position="30"/>
        <end position="162"/>
    </location>
</feature>
<feature type="region of interest" description="Disordered" evidence="1">
    <location>
        <begin position="1"/>
        <end position="24"/>
    </location>
</feature>
<dbReference type="PROSITE" id="PS50995">
    <property type="entry name" value="HTH_MARR_2"/>
    <property type="match status" value="1"/>
</dbReference>
<dbReference type="AlphaFoldDB" id="A0A918I1E8"/>
<protein>
    <recommendedName>
        <fullName evidence="2">HTH marR-type domain-containing protein</fullName>
    </recommendedName>
</protein>
<dbReference type="Pfam" id="PF01047">
    <property type="entry name" value="MarR"/>
    <property type="match status" value="1"/>
</dbReference>
<dbReference type="InterPro" id="IPR036390">
    <property type="entry name" value="WH_DNA-bd_sf"/>
</dbReference>
<dbReference type="Proteomes" id="UP000636661">
    <property type="component" value="Unassembled WGS sequence"/>
</dbReference>
<dbReference type="GO" id="GO:0003700">
    <property type="term" value="F:DNA-binding transcription factor activity"/>
    <property type="evidence" value="ECO:0007669"/>
    <property type="project" value="InterPro"/>
</dbReference>
<feature type="compositionally biased region" description="Low complexity" evidence="1">
    <location>
        <begin position="181"/>
        <end position="190"/>
    </location>
</feature>
<dbReference type="SUPFAM" id="SSF46785">
    <property type="entry name" value="Winged helix' DNA-binding domain"/>
    <property type="match status" value="1"/>
</dbReference>
<evidence type="ECO:0000256" key="1">
    <source>
        <dbReference type="SAM" id="MobiDB-lite"/>
    </source>
</evidence>
<dbReference type="InterPro" id="IPR000835">
    <property type="entry name" value="HTH_MarR-typ"/>
</dbReference>
<dbReference type="Gene3D" id="1.10.10.10">
    <property type="entry name" value="Winged helix-like DNA-binding domain superfamily/Winged helix DNA-binding domain"/>
    <property type="match status" value="1"/>
</dbReference>
<keyword evidence="4" id="KW-1185">Reference proteome</keyword>
<gene>
    <name evidence="3" type="ORF">GCM10010274_40630</name>
</gene>
<accession>A0A918I1E8</accession>
<dbReference type="RefSeq" id="WP_189552290.1">
    <property type="nucleotide sequence ID" value="NZ_BMTP01000010.1"/>
</dbReference>
<evidence type="ECO:0000259" key="2">
    <source>
        <dbReference type="PROSITE" id="PS50995"/>
    </source>
</evidence>
<organism evidence="3 4">
    <name type="scientific">Streptomyces lavendofoliae</name>
    <dbReference type="NCBI Taxonomy" id="67314"/>
    <lineage>
        <taxon>Bacteria</taxon>
        <taxon>Bacillati</taxon>
        <taxon>Actinomycetota</taxon>
        <taxon>Actinomycetes</taxon>
        <taxon>Kitasatosporales</taxon>
        <taxon>Streptomycetaceae</taxon>
        <taxon>Streptomyces</taxon>
    </lineage>
</organism>
<comment type="caution">
    <text evidence="3">The sequence shown here is derived from an EMBL/GenBank/DDBJ whole genome shotgun (WGS) entry which is preliminary data.</text>
</comment>
<dbReference type="SMART" id="SM00347">
    <property type="entry name" value="HTH_MARR"/>
    <property type="match status" value="1"/>
</dbReference>
<reference evidence="3" key="1">
    <citation type="journal article" date="2014" name="Int. J. Syst. Evol. Microbiol.">
        <title>Complete genome sequence of Corynebacterium casei LMG S-19264T (=DSM 44701T), isolated from a smear-ripened cheese.</title>
        <authorList>
            <consortium name="US DOE Joint Genome Institute (JGI-PGF)"/>
            <person name="Walter F."/>
            <person name="Albersmeier A."/>
            <person name="Kalinowski J."/>
            <person name="Ruckert C."/>
        </authorList>
    </citation>
    <scope>NUCLEOTIDE SEQUENCE</scope>
    <source>
        <strain evidence="3">JCM 4391</strain>
    </source>
</reference>
<proteinExistence type="predicted"/>
<name>A0A918I1E8_9ACTN</name>
<sequence length="190" mass="20563">MSQRRTRPLQGLTLGNTHFDTPTDDDRDAAAHAAREVIELLEVLWNKGRDMTSPAPVSSSQLRVLYILDRDEPINLRTLGEVLGSAPPSVSRMCDRLDALGYIERSPSSASRREVELRLSSRGRKHLMDLRARREAALLDVIDAMPPALRAALTAGLSGFRHAIEPSGTAREPGGDGPASTDAADTADTA</sequence>
<feature type="region of interest" description="Disordered" evidence="1">
    <location>
        <begin position="164"/>
        <end position="190"/>
    </location>
</feature>
<evidence type="ECO:0000313" key="4">
    <source>
        <dbReference type="Proteomes" id="UP000636661"/>
    </source>
</evidence>
<dbReference type="PANTHER" id="PTHR33164:SF103">
    <property type="entry name" value="REGULATORY PROTEIN MARR"/>
    <property type="match status" value="1"/>
</dbReference>
<dbReference type="InterPro" id="IPR036388">
    <property type="entry name" value="WH-like_DNA-bd_sf"/>
</dbReference>
<dbReference type="EMBL" id="BMTP01000010">
    <property type="protein sequence ID" value="GGU47878.1"/>
    <property type="molecule type" value="Genomic_DNA"/>
</dbReference>